<evidence type="ECO:0000256" key="6">
    <source>
        <dbReference type="SAM" id="MobiDB-lite"/>
    </source>
</evidence>
<gene>
    <name evidence="9" type="ORF">AMATHDRAFT_177362</name>
</gene>
<feature type="transmembrane region" description="Helical" evidence="7">
    <location>
        <begin position="99"/>
        <end position="124"/>
    </location>
</feature>
<feature type="transmembrane region" description="Helical" evidence="7">
    <location>
        <begin position="177"/>
        <end position="199"/>
    </location>
</feature>
<dbReference type="AlphaFoldDB" id="A0A2A9NPQ0"/>
<feature type="domain" description="Rhodopsin" evidence="8">
    <location>
        <begin position="13"/>
        <end position="201"/>
    </location>
</feature>
<feature type="transmembrane region" description="Helical" evidence="7">
    <location>
        <begin position="219"/>
        <end position="239"/>
    </location>
</feature>
<evidence type="ECO:0000256" key="7">
    <source>
        <dbReference type="SAM" id="Phobius"/>
    </source>
</evidence>
<keyword evidence="4 7" id="KW-0472">Membrane</keyword>
<feature type="region of interest" description="Disordered" evidence="6">
    <location>
        <begin position="289"/>
        <end position="317"/>
    </location>
</feature>
<keyword evidence="10" id="KW-1185">Reference proteome</keyword>
<evidence type="ECO:0000256" key="3">
    <source>
        <dbReference type="ARBA" id="ARBA00022989"/>
    </source>
</evidence>
<dbReference type="EMBL" id="KZ302007">
    <property type="protein sequence ID" value="PFH50301.1"/>
    <property type="molecule type" value="Genomic_DNA"/>
</dbReference>
<dbReference type="GO" id="GO:0016020">
    <property type="term" value="C:membrane"/>
    <property type="evidence" value="ECO:0007669"/>
    <property type="project" value="UniProtKB-SubCell"/>
</dbReference>
<dbReference type="InterPro" id="IPR049326">
    <property type="entry name" value="Rhodopsin_dom_fungi"/>
</dbReference>
<evidence type="ECO:0000256" key="4">
    <source>
        <dbReference type="ARBA" id="ARBA00023136"/>
    </source>
</evidence>
<evidence type="ECO:0000256" key="2">
    <source>
        <dbReference type="ARBA" id="ARBA00022692"/>
    </source>
</evidence>
<sequence length="317" mass="35314">MLHGLSISSTTFRLIHRKLVHRWWWDDYFVLWALLLDIVLLFSLWARAVTSGLLAGDLPKVIFCWMTILSCQGTTWTGRISLALSIARIFPPQHRYYRFSILLSTLIATLGITCLIVTVVSVSINDGWSRIHPIQLRITESCGHVLLAADLTSDVLLATASLRIFWHLKLPRTQRRLIVCCSASSVITICASIATLALFKSPLDDKSEWYPLLPIIGSHLVATTSLTACNIMVVVTFIYRMLRKGEDSSDSDSDSGSTPTRSRSSRRDAPQTVITPLFLTEVLETLETSELGSSSNSQARRNLSIPYDPKHPNGATT</sequence>
<accession>A0A2A9NPQ0</accession>
<keyword evidence="2 7" id="KW-0812">Transmembrane</keyword>
<keyword evidence="3 7" id="KW-1133">Transmembrane helix</keyword>
<evidence type="ECO:0000259" key="8">
    <source>
        <dbReference type="Pfam" id="PF20684"/>
    </source>
</evidence>
<evidence type="ECO:0000313" key="9">
    <source>
        <dbReference type="EMBL" id="PFH50301.1"/>
    </source>
</evidence>
<dbReference type="PANTHER" id="PTHR33048:SF146">
    <property type="entry name" value="INTEGRAL MEMBRANE PROTEIN"/>
    <property type="match status" value="1"/>
</dbReference>
<feature type="region of interest" description="Disordered" evidence="6">
    <location>
        <begin position="245"/>
        <end position="273"/>
    </location>
</feature>
<protein>
    <recommendedName>
        <fullName evidence="8">Rhodopsin domain-containing protein</fullName>
    </recommendedName>
</protein>
<dbReference type="Pfam" id="PF20684">
    <property type="entry name" value="Fung_rhodopsin"/>
    <property type="match status" value="1"/>
</dbReference>
<evidence type="ECO:0000256" key="1">
    <source>
        <dbReference type="ARBA" id="ARBA00004141"/>
    </source>
</evidence>
<dbReference type="PANTHER" id="PTHR33048">
    <property type="entry name" value="PTH11-LIKE INTEGRAL MEMBRANE PROTEIN (AFU_ORTHOLOGUE AFUA_5G11245)"/>
    <property type="match status" value="1"/>
</dbReference>
<reference evidence="9 10" key="1">
    <citation type="submission" date="2014-02" db="EMBL/GenBank/DDBJ databases">
        <title>Transposable element dynamics among asymbiotic and ectomycorrhizal Amanita fungi.</title>
        <authorList>
            <consortium name="DOE Joint Genome Institute"/>
            <person name="Hess J."/>
            <person name="Skrede I."/>
            <person name="Wolfe B."/>
            <person name="LaButti K."/>
            <person name="Ohm R.A."/>
            <person name="Grigoriev I.V."/>
            <person name="Pringle A."/>
        </authorList>
    </citation>
    <scope>NUCLEOTIDE SEQUENCE [LARGE SCALE GENOMIC DNA]</scope>
    <source>
        <strain evidence="9 10">SKay4041</strain>
    </source>
</reference>
<comment type="subcellular location">
    <subcellularLocation>
        <location evidence="1">Membrane</location>
        <topology evidence="1">Multi-pass membrane protein</topology>
    </subcellularLocation>
</comment>
<feature type="transmembrane region" description="Helical" evidence="7">
    <location>
        <begin position="28"/>
        <end position="46"/>
    </location>
</feature>
<evidence type="ECO:0000313" key="10">
    <source>
        <dbReference type="Proteomes" id="UP000242287"/>
    </source>
</evidence>
<comment type="similarity">
    <text evidence="5">Belongs to the SAT4 family.</text>
</comment>
<dbReference type="Proteomes" id="UP000242287">
    <property type="component" value="Unassembled WGS sequence"/>
</dbReference>
<dbReference type="OrthoDB" id="3229610at2759"/>
<dbReference type="InterPro" id="IPR052337">
    <property type="entry name" value="SAT4-like"/>
</dbReference>
<proteinExistence type="inferred from homology"/>
<organism evidence="9 10">
    <name type="scientific">Amanita thiersii Skay4041</name>
    <dbReference type="NCBI Taxonomy" id="703135"/>
    <lineage>
        <taxon>Eukaryota</taxon>
        <taxon>Fungi</taxon>
        <taxon>Dikarya</taxon>
        <taxon>Basidiomycota</taxon>
        <taxon>Agaricomycotina</taxon>
        <taxon>Agaricomycetes</taxon>
        <taxon>Agaricomycetidae</taxon>
        <taxon>Agaricales</taxon>
        <taxon>Pluteineae</taxon>
        <taxon>Amanitaceae</taxon>
        <taxon>Amanita</taxon>
    </lineage>
</organism>
<name>A0A2A9NPQ0_9AGAR</name>
<evidence type="ECO:0000256" key="5">
    <source>
        <dbReference type="ARBA" id="ARBA00038359"/>
    </source>
</evidence>